<dbReference type="Gene3D" id="1.20.120.450">
    <property type="entry name" value="dinb family like domain"/>
    <property type="match status" value="1"/>
</dbReference>
<dbReference type="EMBL" id="JBDIML010000001">
    <property type="protein sequence ID" value="MEN2766292.1"/>
    <property type="molecule type" value="Genomic_DNA"/>
</dbReference>
<feature type="domain" description="DinB-like" evidence="1">
    <location>
        <begin position="57"/>
        <end position="166"/>
    </location>
</feature>
<proteinExistence type="predicted"/>
<evidence type="ECO:0000313" key="2">
    <source>
        <dbReference type="EMBL" id="MEN2766292.1"/>
    </source>
</evidence>
<organism evidence="2 3">
    <name type="scientific">Ornithinibacillus xuwenensis</name>
    <dbReference type="NCBI Taxonomy" id="3144668"/>
    <lineage>
        <taxon>Bacteria</taxon>
        <taxon>Bacillati</taxon>
        <taxon>Bacillota</taxon>
        <taxon>Bacilli</taxon>
        <taxon>Bacillales</taxon>
        <taxon>Bacillaceae</taxon>
        <taxon>Ornithinibacillus</taxon>
    </lineage>
</organism>
<gene>
    <name evidence="2" type="ORF">ABC228_03765</name>
</gene>
<accession>A0ABU9XDF3</accession>
<reference evidence="2 3" key="1">
    <citation type="submission" date="2024-05" db="EMBL/GenBank/DDBJ databases">
        <authorList>
            <person name="Haq I."/>
            <person name="Ullah Z."/>
            <person name="Ahmad R."/>
            <person name="Li M."/>
            <person name="Tong Y."/>
        </authorList>
    </citation>
    <scope>NUCLEOTIDE SEQUENCE [LARGE SCALE GENOMIC DNA]</scope>
    <source>
        <strain evidence="2 3">16A2E</strain>
    </source>
</reference>
<dbReference type="RefSeq" id="WP_345823745.1">
    <property type="nucleotide sequence ID" value="NZ_JBDIML010000001.1"/>
</dbReference>
<evidence type="ECO:0000313" key="3">
    <source>
        <dbReference type="Proteomes" id="UP001444625"/>
    </source>
</evidence>
<dbReference type="Pfam" id="PF12867">
    <property type="entry name" value="DinB_2"/>
    <property type="match status" value="1"/>
</dbReference>
<evidence type="ECO:0000259" key="1">
    <source>
        <dbReference type="Pfam" id="PF12867"/>
    </source>
</evidence>
<keyword evidence="3" id="KW-1185">Reference proteome</keyword>
<dbReference type="InterPro" id="IPR024775">
    <property type="entry name" value="DinB-like"/>
</dbReference>
<dbReference type="InterPro" id="IPR034660">
    <property type="entry name" value="DinB/YfiT-like"/>
</dbReference>
<dbReference type="Proteomes" id="UP001444625">
    <property type="component" value="Unassembled WGS sequence"/>
</dbReference>
<sequence>MDMNERRTWNDNHKKLKQILVRPEAHNEVIQLFLSHHLLLHASSISQTNYTTLEDKLLKGLHERLFRQYPVPNPDTNNSIAWHLWHIARIEDMTMNVLVSDRNQVLFSEDWLTKMNVPLTHSGNDMQEEEIADLSRNIDINSLLAYRAAVGRRTREIITSLKPGQFIMKINADRIRRLFEENAVMEKSKWLADYWSKKNIAGLILMPATRHNFLHLNKSIRIKERLQKKLD</sequence>
<protein>
    <submittedName>
        <fullName evidence="2">DinB family protein</fullName>
    </submittedName>
</protein>
<name>A0ABU9XDF3_9BACI</name>
<dbReference type="SUPFAM" id="SSF109854">
    <property type="entry name" value="DinB/YfiT-like putative metalloenzymes"/>
    <property type="match status" value="1"/>
</dbReference>
<comment type="caution">
    <text evidence="2">The sequence shown here is derived from an EMBL/GenBank/DDBJ whole genome shotgun (WGS) entry which is preliminary data.</text>
</comment>